<gene>
    <name evidence="2" type="ORF">I568_01936</name>
</gene>
<dbReference type="EMBL" id="ASWJ01000009">
    <property type="protein sequence ID" value="EOW80236.1"/>
    <property type="molecule type" value="Genomic_DNA"/>
</dbReference>
<evidence type="ECO:0000313" key="3">
    <source>
        <dbReference type="Proteomes" id="UP000014113"/>
    </source>
</evidence>
<comment type="caution">
    <text evidence="2">The sequence shown here is derived from an EMBL/GenBank/DDBJ whole genome shotgun (WGS) entry which is preliminary data.</text>
</comment>
<proteinExistence type="predicted"/>
<reference evidence="2 3" key="1">
    <citation type="submission" date="2013-03" db="EMBL/GenBank/DDBJ databases">
        <title>The Genome Sequence of Enterococcus columbae ATCC_51263 (PacBio/Illumina hybrid assembly).</title>
        <authorList>
            <consortium name="The Broad Institute Genomics Platform"/>
            <consortium name="The Broad Institute Genome Sequencing Center for Infectious Disease"/>
            <person name="Earl A."/>
            <person name="Russ C."/>
            <person name="Gilmore M."/>
            <person name="Surin D."/>
            <person name="Walker B."/>
            <person name="Young S."/>
            <person name="Zeng Q."/>
            <person name="Gargeya S."/>
            <person name="Fitzgerald M."/>
            <person name="Haas B."/>
            <person name="Abouelleil A."/>
            <person name="Allen A.W."/>
            <person name="Alvarado L."/>
            <person name="Arachchi H.M."/>
            <person name="Berlin A.M."/>
            <person name="Chapman S.B."/>
            <person name="Gainer-Dewar J."/>
            <person name="Goldberg J."/>
            <person name="Griggs A."/>
            <person name="Gujja S."/>
            <person name="Hansen M."/>
            <person name="Howarth C."/>
            <person name="Imamovic A."/>
            <person name="Ireland A."/>
            <person name="Larimer J."/>
            <person name="McCowan C."/>
            <person name="Murphy C."/>
            <person name="Pearson M."/>
            <person name="Poon T.W."/>
            <person name="Priest M."/>
            <person name="Roberts A."/>
            <person name="Saif S."/>
            <person name="Shea T."/>
            <person name="Sisk P."/>
            <person name="Sykes S."/>
            <person name="Wortman J."/>
            <person name="Nusbaum C."/>
            <person name="Birren B."/>
        </authorList>
    </citation>
    <scope>NUCLEOTIDE SEQUENCE [LARGE SCALE GENOMIC DNA]</scope>
    <source>
        <strain evidence="2 3">ATCC 51263</strain>
    </source>
</reference>
<evidence type="ECO:0000313" key="2">
    <source>
        <dbReference type="EMBL" id="EOW80236.1"/>
    </source>
</evidence>
<dbReference type="AlphaFoldDB" id="S0KHQ0"/>
<evidence type="ECO:0000256" key="1">
    <source>
        <dbReference type="SAM" id="MobiDB-lite"/>
    </source>
</evidence>
<sequence length="49" mass="5603">MDKDSRVRWLRDCEQCQGDTKKVLKILKGGTARPQRKLDIDPKSSTSTI</sequence>
<organism evidence="2 3">
    <name type="scientific">Enterococcus columbae DSM 7374 = ATCC 51263</name>
    <dbReference type="NCBI Taxonomy" id="1121865"/>
    <lineage>
        <taxon>Bacteria</taxon>
        <taxon>Bacillati</taxon>
        <taxon>Bacillota</taxon>
        <taxon>Bacilli</taxon>
        <taxon>Lactobacillales</taxon>
        <taxon>Enterococcaceae</taxon>
        <taxon>Enterococcus</taxon>
    </lineage>
</organism>
<name>S0KHQ0_9ENTE</name>
<dbReference type="Proteomes" id="UP000014113">
    <property type="component" value="Unassembled WGS sequence"/>
</dbReference>
<keyword evidence="3" id="KW-1185">Reference proteome</keyword>
<accession>S0KHQ0</accession>
<protein>
    <submittedName>
        <fullName evidence="2">Uncharacterized protein</fullName>
    </submittedName>
</protein>
<feature type="region of interest" description="Disordered" evidence="1">
    <location>
        <begin position="27"/>
        <end position="49"/>
    </location>
</feature>